<keyword evidence="6" id="KW-0472">Membrane</keyword>
<keyword evidence="3" id="KW-1003">Cell membrane</keyword>
<keyword evidence="2" id="KW-0813">Transport</keyword>
<dbReference type="SUPFAM" id="SSF52540">
    <property type="entry name" value="P-loop containing nucleoside triphosphate hydrolases"/>
    <property type="match status" value="1"/>
</dbReference>
<evidence type="ECO:0000256" key="1">
    <source>
        <dbReference type="ARBA" id="ARBA00004370"/>
    </source>
</evidence>
<keyword evidence="5" id="KW-1278">Translocase</keyword>
<dbReference type="PANTHER" id="PTHR43297:SF14">
    <property type="entry name" value="ATPASE AAA-TYPE CORE DOMAIN-CONTAINING PROTEIN"/>
    <property type="match status" value="1"/>
</dbReference>
<evidence type="ECO:0000259" key="7">
    <source>
        <dbReference type="Pfam" id="PF00005"/>
    </source>
</evidence>
<dbReference type="InterPro" id="IPR003439">
    <property type="entry name" value="ABC_transporter-like_ATP-bd"/>
</dbReference>
<keyword evidence="4" id="KW-0997">Cell inner membrane</keyword>
<dbReference type="AlphaFoldDB" id="X1EVU3"/>
<dbReference type="Gene3D" id="3.40.50.300">
    <property type="entry name" value="P-loop containing nucleotide triphosphate hydrolases"/>
    <property type="match status" value="1"/>
</dbReference>
<feature type="domain" description="ABC transporter" evidence="7">
    <location>
        <begin position="28"/>
        <end position="72"/>
    </location>
</feature>
<name>X1EVU3_9ZZZZ</name>
<dbReference type="InterPro" id="IPR050388">
    <property type="entry name" value="ABC_Ni/Peptide_Import"/>
</dbReference>
<comment type="caution">
    <text evidence="8">The sequence shown here is derived from an EMBL/GenBank/DDBJ whole genome shotgun (WGS) entry which is preliminary data.</text>
</comment>
<dbReference type="PANTHER" id="PTHR43297">
    <property type="entry name" value="OLIGOPEPTIDE TRANSPORT ATP-BINDING PROTEIN APPD"/>
    <property type="match status" value="1"/>
</dbReference>
<protein>
    <recommendedName>
        <fullName evidence="7">ABC transporter domain-containing protein</fullName>
    </recommendedName>
</protein>
<dbReference type="GO" id="GO:0016020">
    <property type="term" value="C:membrane"/>
    <property type="evidence" value="ECO:0007669"/>
    <property type="project" value="UniProtKB-SubCell"/>
</dbReference>
<evidence type="ECO:0000313" key="8">
    <source>
        <dbReference type="EMBL" id="GAH12748.1"/>
    </source>
</evidence>
<dbReference type="Pfam" id="PF00005">
    <property type="entry name" value="ABC_tran"/>
    <property type="match status" value="1"/>
</dbReference>
<dbReference type="InterPro" id="IPR027417">
    <property type="entry name" value="P-loop_NTPase"/>
</dbReference>
<comment type="subcellular location">
    <subcellularLocation>
        <location evidence="1">Membrane</location>
    </subcellularLocation>
</comment>
<evidence type="ECO:0000256" key="2">
    <source>
        <dbReference type="ARBA" id="ARBA00022448"/>
    </source>
</evidence>
<evidence type="ECO:0000256" key="3">
    <source>
        <dbReference type="ARBA" id="ARBA00022475"/>
    </source>
</evidence>
<organism evidence="8">
    <name type="scientific">marine sediment metagenome</name>
    <dbReference type="NCBI Taxonomy" id="412755"/>
    <lineage>
        <taxon>unclassified sequences</taxon>
        <taxon>metagenomes</taxon>
        <taxon>ecological metagenomes</taxon>
    </lineage>
</organism>
<gene>
    <name evidence="8" type="ORF">S01H4_52451</name>
</gene>
<evidence type="ECO:0000256" key="6">
    <source>
        <dbReference type="ARBA" id="ARBA00023136"/>
    </source>
</evidence>
<dbReference type="GO" id="GO:0016887">
    <property type="term" value="F:ATP hydrolysis activity"/>
    <property type="evidence" value="ECO:0007669"/>
    <property type="project" value="InterPro"/>
</dbReference>
<dbReference type="GO" id="GO:0005524">
    <property type="term" value="F:ATP binding"/>
    <property type="evidence" value="ECO:0007669"/>
    <property type="project" value="InterPro"/>
</dbReference>
<dbReference type="EMBL" id="BART01029969">
    <property type="protein sequence ID" value="GAH12748.1"/>
    <property type="molecule type" value="Genomic_DNA"/>
</dbReference>
<sequence>MKKMRGNLLNVSKLKVVFYTYRGIIKALNGVELWMNKGERLGIVGETGCGKSVSALSIMGLIEQPGEIIEGDIIFGDKLLTSMKETSLI</sequence>
<reference evidence="8" key="1">
    <citation type="journal article" date="2014" name="Front. Microbiol.">
        <title>High frequency of phylogenetically diverse reductive dehalogenase-homologous genes in deep subseafloor sedimentary metagenomes.</title>
        <authorList>
            <person name="Kawai M."/>
            <person name="Futagami T."/>
            <person name="Toyoda A."/>
            <person name="Takaki Y."/>
            <person name="Nishi S."/>
            <person name="Hori S."/>
            <person name="Arai W."/>
            <person name="Tsubouchi T."/>
            <person name="Morono Y."/>
            <person name="Uchiyama I."/>
            <person name="Ito T."/>
            <person name="Fujiyama A."/>
            <person name="Inagaki F."/>
            <person name="Takami H."/>
        </authorList>
    </citation>
    <scope>NUCLEOTIDE SEQUENCE</scope>
    <source>
        <strain evidence="8">Expedition CK06-06</strain>
    </source>
</reference>
<accession>X1EVU3</accession>
<evidence type="ECO:0000256" key="4">
    <source>
        <dbReference type="ARBA" id="ARBA00022519"/>
    </source>
</evidence>
<evidence type="ECO:0000256" key="5">
    <source>
        <dbReference type="ARBA" id="ARBA00022967"/>
    </source>
</evidence>
<proteinExistence type="predicted"/>